<reference evidence="2 3" key="1">
    <citation type="journal article" date="2011" name="Stand. Genomic Sci.">
        <title>Complete genome sequence of Desulfobulbus propionicus type strain (1pr3).</title>
        <authorList>
            <person name="Pagani I."/>
            <person name="Lapidus A."/>
            <person name="Nolan M."/>
            <person name="Lucas S."/>
            <person name="Hammon N."/>
            <person name="Deshpande S."/>
            <person name="Cheng J.F."/>
            <person name="Chertkov O."/>
            <person name="Davenport K."/>
            <person name="Tapia R."/>
            <person name="Han C."/>
            <person name="Goodwin L."/>
            <person name="Pitluck S."/>
            <person name="Liolios K."/>
            <person name="Mavromatis K."/>
            <person name="Ivanova N."/>
            <person name="Mikhailova N."/>
            <person name="Pati A."/>
            <person name="Chen A."/>
            <person name="Palaniappan K."/>
            <person name="Land M."/>
            <person name="Hauser L."/>
            <person name="Chang Y.J."/>
            <person name="Jeffries C.D."/>
            <person name="Detter J.C."/>
            <person name="Brambilla E."/>
            <person name="Kannan K.P."/>
            <person name="Djao O.D."/>
            <person name="Rohde M."/>
            <person name="Pukall R."/>
            <person name="Spring S."/>
            <person name="Goker M."/>
            <person name="Sikorski J."/>
            <person name="Woyke T."/>
            <person name="Bristow J."/>
            <person name="Eisen J.A."/>
            <person name="Markowitz V."/>
            <person name="Hugenholtz P."/>
            <person name="Kyrpides N.C."/>
            <person name="Klenk H.P."/>
        </authorList>
    </citation>
    <scope>NUCLEOTIDE SEQUENCE [LARGE SCALE GENOMIC DNA]</scope>
    <source>
        <strain evidence="3">ATCC 33891 / DSM 2032 / 1pr3</strain>
    </source>
</reference>
<accession>A0A7U3YJW9</accession>
<dbReference type="RefSeq" id="WP_015723300.1">
    <property type="nucleotide sequence ID" value="NC_014972.1"/>
</dbReference>
<keyword evidence="1" id="KW-0812">Transmembrane</keyword>
<dbReference type="Proteomes" id="UP000006365">
    <property type="component" value="Chromosome"/>
</dbReference>
<keyword evidence="1" id="KW-1133">Transmembrane helix</keyword>
<keyword evidence="1" id="KW-0472">Membrane</keyword>
<evidence type="ECO:0000313" key="2">
    <source>
        <dbReference type="EMBL" id="ADW16755.1"/>
    </source>
</evidence>
<evidence type="ECO:0000313" key="3">
    <source>
        <dbReference type="Proteomes" id="UP000006365"/>
    </source>
</evidence>
<sequence>MKTNMMRAPLVKSAVVLLVFVLLAYLTSASPEGGVLNSVGQIIIGAFRLVQWSIAMVIGLTVCIAFLIGIFLFAVSLVNKETSSAMYAALKVSVGELLRPVFSFIGSFQCREATCAPVADPIVLKDELQTIIAAEVKKVADNQQTLNEQFTALNTKMQSLEAKSSEFAAAGQLESIATEIAASGQMLGTVKDHVATLEGKLNATVQQLQAITPEKFLGDVPARLEKLEQKGEFDPKPLTDSIEALHNELEGLKKKGTSSAKAKKKA</sequence>
<dbReference type="EMBL" id="CP002364">
    <property type="protein sequence ID" value="ADW16755.1"/>
    <property type="molecule type" value="Genomic_DNA"/>
</dbReference>
<name>A0A7U3YJW9_DESPD</name>
<keyword evidence="3" id="KW-1185">Reference proteome</keyword>
<organism evidence="2 3">
    <name type="scientific">Desulfobulbus propionicus (strain ATCC 33891 / DSM 2032 / VKM B-1956 / 1pr3)</name>
    <dbReference type="NCBI Taxonomy" id="577650"/>
    <lineage>
        <taxon>Bacteria</taxon>
        <taxon>Pseudomonadati</taxon>
        <taxon>Thermodesulfobacteriota</taxon>
        <taxon>Desulfobulbia</taxon>
        <taxon>Desulfobulbales</taxon>
        <taxon>Desulfobulbaceae</taxon>
        <taxon>Desulfobulbus</taxon>
    </lineage>
</organism>
<evidence type="ECO:0000256" key="1">
    <source>
        <dbReference type="SAM" id="Phobius"/>
    </source>
</evidence>
<protein>
    <submittedName>
        <fullName evidence="2">Uncharacterized protein</fullName>
    </submittedName>
</protein>
<feature type="transmembrane region" description="Helical" evidence="1">
    <location>
        <begin position="53"/>
        <end position="78"/>
    </location>
</feature>
<dbReference type="AlphaFoldDB" id="A0A7U3YJW9"/>
<dbReference type="KEGG" id="dpr:Despr_0579"/>
<gene>
    <name evidence="2" type="ordered locus">Despr_0579</name>
</gene>
<proteinExistence type="predicted"/>